<dbReference type="EMBL" id="FIMD01000004">
    <property type="protein sequence ID" value="CYX58179.1"/>
    <property type="molecule type" value="Genomic_DNA"/>
</dbReference>
<name>A0A0Z8VL63_STRSU</name>
<dbReference type="AlphaFoldDB" id="A0A0Z8VL63"/>
<evidence type="ECO:0000313" key="2">
    <source>
        <dbReference type="Proteomes" id="UP000075182"/>
    </source>
</evidence>
<reference evidence="1 2" key="1">
    <citation type="submission" date="2016-02" db="EMBL/GenBank/DDBJ databases">
        <authorList>
            <consortium name="Pathogen Informatics"/>
        </authorList>
    </citation>
    <scope>NUCLEOTIDE SEQUENCE [LARGE SCALE GENOMIC DNA]</scope>
    <source>
        <strain evidence="1 2">SS999</strain>
    </source>
</reference>
<dbReference type="Proteomes" id="UP000075182">
    <property type="component" value="Unassembled WGS sequence"/>
</dbReference>
<gene>
    <name evidence="1" type="ORF">ERS132536_00843</name>
</gene>
<dbReference type="InterPro" id="IPR021739">
    <property type="entry name" value="SaV-like"/>
</dbReference>
<accession>A0A0Z8VL63</accession>
<dbReference type="Pfam" id="PF11753">
    <property type="entry name" value="DUF3310"/>
    <property type="match status" value="1"/>
</dbReference>
<sequence length="98" mass="11716">MGNYKFSADLESWKLLGNKMETEIYDNVTKPKHYQGKYGMEALEVVKNFIWDLAGERAYYWGNVIKYLLRFQQKNGVEDLKKARQNLDWLIEDMEEVE</sequence>
<protein>
    <submittedName>
        <fullName evidence="1">Gp29</fullName>
    </submittedName>
</protein>
<proteinExistence type="predicted"/>
<organism evidence="1 2">
    <name type="scientific">Streptococcus suis</name>
    <dbReference type="NCBI Taxonomy" id="1307"/>
    <lineage>
        <taxon>Bacteria</taxon>
        <taxon>Bacillati</taxon>
        <taxon>Bacillota</taxon>
        <taxon>Bacilli</taxon>
        <taxon>Lactobacillales</taxon>
        <taxon>Streptococcaceae</taxon>
        <taxon>Streptococcus</taxon>
    </lineage>
</organism>
<evidence type="ECO:0000313" key="1">
    <source>
        <dbReference type="EMBL" id="CYX58179.1"/>
    </source>
</evidence>